<dbReference type="InterPro" id="IPR052336">
    <property type="entry name" value="MlaD_Phospholipid_Transporter"/>
</dbReference>
<keyword evidence="1" id="KW-1133">Transmembrane helix</keyword>
<feature type="domain" description="Mammalian cell entry C-terminal" evidence="3">
    <location>
        <begin position="145"/>
        <end position="343"/>
    </location>
</feature>
<dbReference type="GeneID" id="93508552"/>
<evidence type="ECO:0000259" key="3">
    <source>
        <dbReference type="Pfam" id="PF11887"/>
    </source>
</evidence>
<keyword evidence="1" id="KW-0812">Transmembrane</keyword>
<keyword evidence="5" id="KW-1185">Reference proteome</keyword>
<dbReference type="InterPro" id="IPR003399">
    <property type="entry name" value="Mce/MlaD"/>
</dbReference>
<comment type="caution">
    <text evidence="4">The sequence shown here is derived from an EMBL/GenBank/DDBJ whole genome shotgun (WGS) entry which is preliminary data.</text>
</comment>
<dbReference type="Pfam" id="PF11887">
    <property type="entry name" value="Mce4_CUP1"/>
    <property type="match status" value="1"/>
</dbReference>
<dbReference type="NCBIfam" id="TIGR00996">
    <property type="entry name" value="Mtu_fam_mce"/>
    <property type="match status" value="1"/>
</dbReference>
<dbReference type="InterPro" id="IPR005693">
    <property type="entry name" value="Mce"/>
</dbReference>
<dbReference type="InterPro" id="IPR024516">
    <property type="entry name" value="Mce_C"/>
</dbReference>
<evidence type="ECO:0000259" key="2">
    <source>
        <dbReference type="Pfam" id="PF02470"/>
    </source>
</evidence>
<dbReference type="Proteomes" id="UP001611263">
    <property type="component" value="Unassembled WGS sequence"/>
</dbReference>
<gene>
    <name evidence="4" type="ORF">ACH4WX_25620</name>
</gene>
<feature type="domain" description="Mce/MlaD" evidence="2">
    <location>
        <begin position="62"/>
        <end position="135"/>
    </location>
</feature>
<organism evidence="4 5">
    <name type="scientific">Nocardia carnea</name>
    <dbReference type="NCBI Taxonomy" id="37328"/>
    <lineage>
        <taxon>Bacteria</taxon>
        <taxon>Bacillati</taxon>
        <taxon>Actinomycetota</taxon>
        <taxon>Actinomycetes</taxon>
        <taxon>Mycobacteriales</taxon>
        <taxon>Nocardiaceae</taxon>
        <taxon>Nocardia</taxon>
    </lineage>
</organism>
<dbReference type="RefSeq" id="WP_081595939.1">
    <property type="nucleotide sequence ID" value="NZ_JBIRUQ010000007.1"/>
</dbReference>
<accession>A0ABW7TSU8</accession>
<evidence type="ECO:0000313" key="5">
    <source>
        <dbReference type="Proteomes" id="UP001611263"/>
    </source>
</evidence>
<dbReference type="EMBL" id="JBIRUQ010000007">
    <property type="protein sequence ID" value="MFI1464115.1"/>
    <property type="molecule type" value="Genomic_DNA"/>
</dbReference>
<keyword evidence="1" id="KW-0472">Membrane</keyword>
<proteinExistence type="predicted"/>
<dbReference type="PANTHER" id="PTHR33371">
    <property type="entry name" value="INTERMEMBRANE PHOSPHOLIPID TRANSPORT SYSTEM BINDING PROTEIN MLAD-RELATED"/>
    <property type="match status" value="1"/>
</dbReference>
<evidence type="ECO:0000256" key="1">
    <source>
        <dbReference type="SAM" id="Phobius"/>
    </source>
</evidence>
<protein>
    <submittedName>
        <fullName evidence="4">MCE family protein</fullName>
    </submittedName>
</protein>
<evidence type="ECO:0000313" key="4">
    <source>
        <dbReference type="EMBL" id="MFI1464115.1"/>
    </source>
</evidence>
<sequence length="362" mass="38835">MPSILRTARGYTAALRNRLPVRRRRDTAGRPSRPLRLGIVTVALVAAVLLVTVFVNSLHLGKTTYRAHFQQAAGIEAGDSVTYAGVPVGTVTATRLDGAQVSVTMKIEPGVRLGADTRAAIKLTTLLGSRYVELRSAGTGDLPDRLIPLSQTSVPYDLEAALQDATTTFAGVDADQIATSMTTLAQELRGLPPLVPQALRNIETVAGVVAQRRDQIGALLQSTEQVTTVLRDQQADLGALIGQGRTVLQEITARQAALRRLLEATTTLVRELEPIVVTERGKIQALLDDLRAMTGLIADNDALLRNILQVLPVPWRLWANATGTGMELSANAPDGAFIDSFMCALSGRAVQLGKAPYYEDCR</sequence>
<reference evidence="4 5" key="1">
    <citation type="submission" date="2024-10" db="EMBL/GenBank/DDBJ databases">
        <title>The Natural Products Discovery Center: Release of the First 8490 Sequenced Strains for Exploring Actinobacteria Biosynthetic Diversity.</title>
        <authorList>
            <person name="Kalkreuter E."/>
            <person name="Kautsar S.A."/>
            <person name="Yang D."/>
            <person name="Bader C.D."/>
            <person name="Teijaro C.N."/>
            <person name="Fluegel L."/>
            <person name="Davis C.M."/>
            <person name="Simpson J.R."/>
            <person name="Lauterbach L."/>
            <person name="Steele A.D."/>
            <person name="Gui C."/>
            <person name="Meng S."/>
            <person name="Li G."/>
            <person name="Viehrig K."/>
            <person name="Ye F."/>
            <person name="Su P."/>
            <person name="Kiefer A.F."/>
            <person name="Nichols A."/>
            <person name="Cepeda A.J."/>
            <person name="Yan W."/>
            <person name="Fan B."/>
            <person name="Jiang Y."/>
            <person name="Adhikari A."/>
            <person name="Zheng C.-J."/>
            <person name="Schuster L."/>
            <person name="Cowan T.M."/>
            <person name="Smanski M.J."/>
            <person name="Chevrette M.G."/>
            <person name="De Carvalho L.P.S."/>
            <person name="Shen B."/>
        </authorList>
    </citation>
    <scope>NUCLEOTIDE SEQUENCE [LARGE SCALE GENOMIC DNA]</scope>
    <source>
        <strain evidence="4 5">NPDC020568</strain>
    </source>
</reference>
<name>A0ABW7TSU8_9NOCA</name>
<dbReference type="Pfam" id="PF02470">
    <property type="entry name" value="MlaD"/>
    <property type="match status" value="1"/>
</dbReference>
<dbReference type="PANTHER" id="PTHR33371:SF18">
    <property type="entry name" value="MCE-FAMILY PROTEIN MCE3C"/>
    <property type="match status" value="1"/>
</dbReference>
<feature type="transmembrane region" description="Helical" evidence="1">
    <location>
        <begin position="34"/>
        <end position="55"/>
    </location>
</feature>